<gene>
    <name evidence="1" type="ORF">Cni_G29437</name>
</gene>
<organism evidence="1 2">
    <name type="scientific">Canna indica</name>
    <name type="common">Indian-shot</name>
    <dbReference type="NCBI Taxonomy" id="4628"/>
    <lineage>
        <taxon>Eukaryota</taxon>
        <taxon>Viridiplantae</taxon>
        <taxon>Streptophyta</taxon>
        <taxon>Embryophyta</taxon>
        <taxon>Tracheophyta</taxon>
        <taxon>Spermatophyta</taxon>
        <taxon>Magnoliopsida</taxon>
        <taxon>Liliopsida</taxon>
        <taxon>Zingiberales</taxon>
        <taxon>Cannaceae</taxon>
        <taxon>Canna</taxon>
    </lineage>
</organism>
<protein>
    <submittedName>
        <fullName evidence="1">Uncharacterized protein</fullName>
    </submittedName>
</protein>
<name>A0AAQ3L793_9LILI</name>
<evidence type="ECO:0000313" key="2">
    <source>
        <dbReference type="Proteomes" id="UP001327560"/>
    </source>
</evidence>
<accession>A0AAQ3L793</accession>
<dbReference type="EMBL" id="CP136898">
    <property type="protein sequence ID" value="WOL20632.1"/>
    <property type="molecule type" value="Genomic_DNA"/>
</dbReference>
<keyword evidence="2" id="KW-1185">Reference proteome</keyword>
<proteinExistence type="predicted"/>
<sequence length="188" mass="21189">MLRLAIFCSTQWQPTALGHINLGKRETEWRQKSKREATESRIAGFYRNQLGVSPPRLQCHHCWVPIGLLSLGHLAFYVVVAQTLCCINGFKYQRRCHKLTLATDRLNILKMRFSSSSSATGAQPLPVRSMDFEIHYQEPPESYLGKFKRSAGPCISASSFAPSASWSPPPASSFAMYLGKFKCRESSR</sequence>
<evidence type="ECO:0000313" key="1">
    <source>
        <dbReference type="EMBL" id="WOL20632.1"/>
    </source>
</evidence>
<dbReference type="PANTHER" id="PTHR36363:SF1">
    <property type="entry name" value="OS04G0687200 PROTEIN"/>
    <property type="match status" value="1"/>
</dbReference>
<dbReference type="Proteomes" id="UP001327560">
    <property type="component" value="Chromosome 9"/>
</dbReference>
<dbReference type="PANTHER" id="PTHR36363">
    <property type="entry name" value="OS04G0687200 PROTEIN"/>
    <property type="match status" value="1"/>
</dbReference>
<reference evidence="1 2" key="1">
    <citation type="submission" date="2023-10" db="EMBL/GenBank/DDBJ databases">
        <title>Chromosome-scale genome assembly provides insights into flower coloration mechanisms of Canna indica.</title>
        <authorList>
            <person name="Li C."/>
        </authorList>
    </citation>
    <scope>NUCLEOTIDE SEQUENCE [LARGE SCALE GENOMIC DNA]</scope>
    <source>
        <tissue evidence="1">Flower</tissue>
    </source>
</reference>
<dbReference type="AlphaFoldDB" id="A0AAQ3L793"/>